<evidence type="ECO:0000313" key="2">
    <source>
        <dbReference type="EMBL" id="REC45425.1"/>
    </source>
</evidence>
<evidence type="ECO:0000256" key="1">
    <source>
        <dbReference type="SAM" id="SignalP"/>
    </source>
</evidence>
<proteinExistence type="predicted"/>
<dbReference type="Proteomes" id="UP000256257">
    <property type="component" value="Unassembled WGS sequence"/>
</dbReference>
<sequence length="142" mass="16392">MVKSFHLILFLCTFCVTALSFSIPCQQSYRKMIVGKWQPILSTSEGIEANGKRTIKNYRLSKNDLMQFNADGSITDSAQLYFSYSLDPDHDTSLSLFEGGNDERKFEIVQLDKTTMKIVMKETDPYKGEPFHITWTIVFKRK</sequence>
<comment type="caution">
    <text evidence="2">The sequence shown here is derived from an EMBL/GenBank/DDBJ whole genome shotgun (WGS) entry which is preliminary data.</text>
</comment>
<dbReference type="AlphaFoldDB" id="A0A3D9AW11"/>
<dbReference type="RefSeq" id="WP_115929288.1">
    <property type="nucleotide sequence ID" value="NZ_QNVV01000016.1"/>
</dbReference>
<dbReference type="EMBL" id="QNVV01000016">
    <property type="protein sequence ID" value="REC45425.1"/>
    <property type="molecule type" value="Genomic_DNA"/>
</dbReference>
<evidence type="ECO:0008006" key="4">
    <source>
        <dbReference type="Google" id="ProtNLM"/>
    </source>
</evidence>
<evidence type="ECO:0000313" key="3">
    <source>
        <dbReference type="Proteomes" id="UP000256257"/>
    </source>
</evidence>
<feature type="signal peptide" evidence="1">
    <location>
        <begin position="1"/>
        <end position="18"/>
    </location>
</feature>
<organism evidence="2 3">
    <name type="scientific">Chryseobacterium pennipullorum</name>
    <dbReference type="NCBI Taxonomy" id="2258963"/>
    <lineage>
        <taxon>Bacteria</taxon>
        <taxon>Pseudomonadati</taxon>
        <taxon>Bacteroidota</taxon>
        <taxon>Flavobacteriia</taxon>
        <taxon>Flavobacteriales</taxon>
        <taxon>Weeksellaceae</taxon>
        <taxon>Chryseobacterium group</taxon>
        <taxon>Chryseobacterium</taxon>
    </lineage>
</organism>
<protein>
    <recommendedName>
        <fullName evidence="4">Lipocalin-like domain-containing protein</fullName>
    </recommendedName>
</protein>
<reference evidence="2 3" key="1">
    <citation type="submission" date="2018-06" db="EMBL/GenBank/DDBJ databases">
        <title>Novel Chryseobacterium species.</title>
        <authorList>
            <person name="Newman J."/>
            <person name="Hugo C."/>
            <person name="Oosthuizen L."/>
            <person name="Charimba G."/>
        </authorList>
    </citation>
    <scope>NUCLEOTIDE SEQUENCE [LARGE SCALE GENOMIC DNA]</scope>
    <source>
        <strain evidence="2 3">7_F195</strain>
    </source>
</reference>
<accession>A0A3D9AW11</accession>
<feature type="chain" id="PRO_5017749570" description="Lipocalin-like domain-containing protein" evidence="1">
    <location>
        <begin position="19"/>
        <end position="142"/>
    </location>
</feature>
<dbReference type="OrthoDB" id="669306at2"/>
<keyword evidence="3" id="KW-1185">Reference proteome</keyword>
<keyword evidence="1" id="KW-0732">Signal</keyword>
<gene>
    <name evidence="2" type="ORF">DRF67_15930</name>
</gene>
<name>A0A3D9AW11_9FLAO</name>